<evidence type="ECO:0000256" key="1">
    <source>
        <dbReference type="ARBA" id="ARBA00007896"/>
    </source>
</evidence>
<feature type="region of interest" description="Disordered" evidence="4">
    <location>
        <begin position="1"/>
        <end position="21"/>
    </location>
</feature>
<dbReference type="NCBIfam" id="NF003969">
    <property type="entry name" value="PRK05463.1"/>
    <property type="match status" value="1"/>
</dbReference>
<dbReference type="HAMAP" id="MF_01830">
    <property type="entry name" value="Hydro_lyase"/>
    <property type="match status" value="1"/>
</dbReference>
<dbReference type="PIRSF" id="PIRSF029755">
    <property type="entry name" value="UCP029755"/>
    <property type="match status" value="1"/>
</dbReference>
<evidence type="ECO:0000256" key="2">
    <source>
        <dbReference type="ARBA" id="ARBA00023239"/>
    </source>
</evidence>
<dbReference type="Proteomes" id="UP000664109">
    <property type="component" value="Unassembled WGS sequence"/>
</dbReference>
<evidence type="ECO:0000256" key="4">
    <source>
        <dbReference type="SAM" id="MobiDB-lite"/>
    </source>
</evidence>
<evidence type="ECO:0000256" key="3">
    <source>
        <dbReference type="HAMAP-Rule" id="MF_01830"/>
    </source>
</evidence>
<name>A0ABS2UZ23_9ACTN</name>
<keyword evidence="6" id="KW-1185">Reference proteome</keyword>
<dbReference type="InterPro" id="IPR016938">
    <property type="entry name" value="UPF0317"/>
</dbReference>
<dbReference type="InterPro" id="IPR009906">
    <property type="entry name" value="D-Glu_cyclase"/>
</dbReference>
<dbReference type="Pfam" id="PF07286">
    <property type="entry name" value="D-Glu_cyclase"/>
    <property type="match status" value="1"/>
</dbReference>
<reference evidence="5 6" key="1">
    <citation type="journal article" date="2016" name="Arch. Microbiol.">
        <title>Streptomyces zhihengii sp. nov., isolated from rhizospheric soil of Psammosilene tunicoides.</title>
        <authorList>
            <person name="Huang M.J."/>
            <person name="Fei J.J."/>
            <person name="Salam N."/>
            <person name="Kim C.J."/>
            <person name="Hozzein W.N."/>
            <person name="Xiao M."/>
            <person name="Huang H.Q."/>
            <person name="Li W.J."/>
        </authorList>
    </citation>
    <scope>NUCLEOTIDE SEQUENCE [LARGE SCALE GENOMIC DNA]</scope>
    <source>
        <strain evidence="5 6">YIM T102</strain>
    </source>
</reference>
<comment type="similarity">
    <text evidence="1 3">Belongs to the D-glutamate cyclase family.</text>
</comment>
<evidence type="ECO:0000313" key="5">
    <source>
        <dbReference type="EMBL" id="MBM9622796.1"/>
    </source>
</evidence>
<dbReference type="Gene3D" id="3.40.1640.10">
    <property type="entry name" value="PSTPO5379-like"/>
    <property type="match status" value="1"/>
</dbReference>
<dbReference type="InterPro" id="IPR038021">
    <property type="entry name" value="Putative_hydro-lyase"/>
</dbReference>
<proteinExistence type="inferred from homology"/>
<sequence>MGRPGTAALLPAAPGPETGPSRWTAAEARARIRAGLAAPTAGTAAGFTQANMVSVPADWAYDMLLFCQRNPKPCPVLDVTDAGSWRTVLADAADLRTDLPRYRVWEHGEIVAEPTDVLAHWRGDLVTFLLGCSFTFEWALLAAGVPLRHVEQGRNVPMYVTDRQCRSAGRLSGPMVVSMRPVPAGRLTAAVTRSAMMPSVHGDPVHIGDPAALGIADLARPDFGDPVDAEPGDVPVFWACGVTPQAALTASRPPFALTHAPGRMFVTDTRDEQYRVA</sequence>
<organism evidence="5 6">
    <name type="scientific">Streptomyces zhihengii</name>
    <dbReference type="NCBI Taxonomy" id="1818004"/>
    <lineage>
        <taxon>Bacteria</taxon>
        <taxon>Bacillati</taxon>
        <taxon>Actinomycetota</taxon>
        <taxon>Actinomycetes</taxon>
        <taxon>Kitasatosporales</taxon>
        <taxon>Streptomycetaceae</taxon>
        <taxon>Streptomyces</taxon>
    </lineage>
</organism>
<evidence type="ECO:0000313" key="6">
    <source>
        <dbReference type="Proteomes" id="UP000664109"/>
    </source>
</evidence>
<dbReference type="PANTHER" id="PTHR32022:SF10">
    <property type="entry name" value="D-GLUTAMATE CYCLASE, MITOCHONDRIAL"/>
    <property type="match status" value="1"/>
</dbReference>
<dbReference type="Gene3D" id="3.30.2040.10">
    <property type="entry name" value="PSTPO5379-like domain"/>
    <property type="match status" value="1"/>
</dbReference>
<keyword evidence="2 3" id="KW-0456">Lyase</keyword>
<dbReference type="EMBL" id="JAFEJA010000002">
    <property type="protein sequence ID" value="MBM9622796.1"/>
    <property type="molecule type" value="Genomic_DNA"/>
</dbReference>
<gene>
    <name evidence="5" type="ORF">JE024_29470</name>
</gene>
<accession>A0ABS2UZ23</accession>
<dbReference type="PANTHER" id="PTHR32022">
    <property type="entry name" value="D-GLUTAMATE CYCLASE, MITOCHONDRIAL"/>
    <property type="match status" value="1"/>
</dbReference>
<comment type="caution">
    <text evidence="5">The sequence shown here is derived from an EMBL/GenBank/DDBJ whole genome shotgun (WGS) entry which is preliminary data.</text>
</comment>
<dbReference type="SUPFAM" id="SSF160920">
    <property type="entry name" value="PSTPO5379-like"/>
    <property type="match status" value="1"/>
</dbReference>
<protein>
    <recommendedName>
        <fullName evidence="3">Putative hydro-lyase JE024_29470</fullName>
        <ecNumber evidence="3">4.2.1.-</ecNumber>
    </recommendedName>
</protein>
<dbReference type="EC" id="4.2.1.-" evidence="3"/>
<feature type="compositionally biased region" description="Low complexity" evidence="4">
    <location>
        <begin position="1"/>
        <end position="20"/>
    </location>
</feature>